<dbReference type="STRING" id="139825.A0A401GA67"/>
<dbReference type="GeneID" id="38775979"/>
<protein>
    <recommendedName>
        <fullName evidence="2">DUF6697 domain-containing protein</fullName>
    </recommendedName>
</protein>
<dbReference type="Pfam" id="PF20411">
    <property type="entry name" value="DUF6697"/>
    <property type="match status" value="1"/>
</dbReference>
<dbReference type="OrthoDB" id="3176940at2759"/>
<evidence type="ECO:0000259" key="2">
    <source>
        <dbReference type="Pfam" id="PF20411"/>
    </source>
</evidence>
<evidence type="ECO:0000313" key="3">
    <source>
        <dbReference type="EMBL" id="GBE79062.1"/>
    </source>
</evidence>
<dbReference type="InterPro" id="IPR046520">
    <property type="entry name" value="DUF6697"/>
</dbReference>
<organism evidence="3 4">
    <name type="scientific">Sparassis crispa</name>
    <dbReference type="NCBI Taxonomy" id="139825"/>
    <lineage>
        <taxon>Eukaryota</taxon>
        <taxon>Fungi</taxon>
        <taxon>Dikarya</taxon>
        <taxon>Basidiomycota</taxon>
        <taxon>Agaricomycotina</taxon>
        <taxon>Agaricomycetes</taxon>
        <taxon>Polyporales</taxon>
        <taxon>Sparassidaceae</taxon>
        <taxon>Sparassis</taxon>
    </lineage>
</organism>
<proteinExistence type="predicted"/>
<dbReference type="Proteomes" id="UP000287166">
    <property type="component" value="Unassembled WGS sequence"/>
</dbReference>
<keyword evidence="4" id="KW-1185">Reference proteome</keyword>
<evidence type="ECO:0000256" key="1">
    <source>
        <dbReference type="SAM" id="MobiDB-lite"/>
    </source>
</evidence>
<dbReference type="InParanoid" id="A0A401GA67"/>
<dbReference type="EMBL" id="BFAD01000002">
    <property type="protein sequence ID" value="GBE79062.1"/>
    <property type="molecule type" value="Genomic_DNA"/>
</dbReference>
<accession>A0A401GA67</accession>
<gene>
    <name evidence="3" type="ORF">SCP_0202590</name>
</gene>
<feature type="compositionally biased region" description="Basic and acidic residues" evidence="1">
    <location>
        <begin position="1"/>
        <end position="35"/>
    </location>
</feature>
<name>A0A401GA67_9APHY</name>
<comment type="caution">
    <text evidence="3">The sequence shown here is derived from an EMBL/GenBank/DDBJ whole genome shotgun (WGS) entry which is preliminary data.</text>
</comment>
<reference evidence="3 4" key="1">
    <citation type="journal article" date="2018" name="Sci. Rep.">
        <title>Genome sequence of the cauliflower mushroom Sparassis crispa (Hanabiratake) and its association with beneficial usage.</title>
        <authorList>
            <person name="Kiyama R."/>
            <person name="Furutani Y."/>
            <person name="Kawaguchi K."/>
            <person name="Nakanishi T."/>
        </authorList>
    </citation>
    <scope>NUCLEOTIDE SEQUENCE [LARGE SCALE GENOMIC DNA]</scope>
</reference>
<feature type="region of interest" description="Disordered" evidence="1">
    <location>
        <begin position="1"/>
        <end position="54"/>
    </location>
</feature>
<dbReference type="RefSeq" id="XP_027609975.1">
    <property type="nucleotide sequence ID" value="XM_027754174.1"/>
</dbReference>
<dbReference type="AlphaFoldDB" id="A0A401GA67"/>
<evidence type="ECO:0000313" key="4">
    <source>
        <dbReference type="Proteomes" id="UP000287166"/>
    </source>
</evidence>
<feature type="domain" description="DUF6697" evidence="2">
    <location>
        <begin position="174"/>
        <end position="368"/>
    </location>
</feature>
<sequence>MRHPVKNEVESEVGKENFAHLESLENVDVKDETVKQDVSPNSGPEPKKRSASPNFVLDSLRIPIHDPVKDEIELPKKRQRTVESNGGVIEEDIREPSVGLEPLNSLSAHDIVKKYEEMSEEEARTAMNNLSNPRAVIKKEKLFLDDKEILKRLEPAGLDPFPVVLDPAIRDTAVTRSFISKHFGGTERETFPRIKPGKLATHGYDNLMCINLLYAPYAPKKPGYPGLFFQMTPAVEPWSQKCSHTQVLFVRLRTNEWLYVGLYQQIAVASLTPEEWHSQDASVRKNWSKEIAVKKWAKPVRVSIHLKRRLGRAAVEEEIDVRVNDGSKYDDVTEEDVLDAYDKGDEIMGVWCMKCVGYDENFQRGLIKAARRNGRR</sequence>